<dbReference type="GO" id="GO:0006633">
    <property type="term" value="P:fatty acid biosynthetic process"/>
    <property type="evidence" value="ECO:0007669"/>
    <property type="project" value="UniProtKB-UniPathway"/>
</dbReference>
<reference evidence="10" key="1">
    <citation type="submission" date="2013-07" db="EMBL/GenBank/DDBJ databases">
        <title>Sub-species coevolution in mutualistic symbiosis.</title>
        <authorList>
            <person name="Murfin K."/>
            <person name="Klassen J."/>
            <person name="Lee M."/>
            <person name="Forst S."/>
            <person name="Stock P."/>
            <person name="Goodrich-Blair H."/>
        </authorList>
    </citation>
    <scope>NUCLEOTIDE SEQUENCE [LARGE SCALE GENOMIC DNA]</scope>
    <source>
        <strain evidence="10">Feltiae Moldova</strain>
    </source>
</reference>
<proteinExistence type="inferred from homology"/>
<dbReference type="SUPFAM" id="SSF55048">
    <property type="entry name" value="Probable ACP-binding domain of malonyl-CoA ACP transacylase"/>
    <property type="match status" value="1"/>
</dbReference>
<dbReference type="Proteomes" id="UP000028487">
    <property type="component" value="Unassembled WGS sequence"/>
</dbReference>
<evidence type="ECO:0000256" key="3">
    <source>
        <dbReference type="ARBA" id="ARBA00018953"/>
    </source>
</evidence>
<dbReference type="HOGENOM" id="CLU_030558_1_3_6"/>
<comment type="caution">
    <text evidence="10">The sequence shown here is derived from an EMBL/GenBank/DDBJ whole genome shotgun (WGS) entry which is preliminary data.</text>
</comment>
<evidence type="ECO:0000259" key="9">
    <source>
        <dbReference type="SMART" id="SM00827"/>
    </source>
</evidence>
<dbReference type="InterPro" id="IPR016036">
    <property type="entry name" value="Malonyl_transacylase_ACP-bd"/>
</dbReference>
<feature type="active site" evidence="8">
    <location>
        <position position="189"/>
    </location>
</feature>
<comment type="catalytic activity">
    <reaction evidence="6 7">
        <text>holo-[ACP] + malonyl-CoA = malonyl-[ACP] + CoA</text>
        <dbReference type="Rhea" id="RHEA:41792"/>
        <dbReference type="Rhea" id="RHEA-COMP:9623"/>
        <dbReference type="Rhea" id="RHEA-COMP:9685"/>
        <dbReference type="ChEBI" id="CHEBI:57287"/>
        <dbReference type="ChEBI" id="CHEBI:57384"/>
        <dbReference type="ChEBI" id="CHEBI:64479"/>
        <dbReference type="ChEBI" id="CHEBI:78449"/>
        <dbReference type="EC" id="2.3.1.39"/>
    </reaction>
</comment>
<dbReference type="Gene3D" id="3.40.366.10">
    <property type="entry name" value="Malonyl-Coenzyme A Acyl Carrier Protein, domain 2"/>
    <property type="match status" value="1"/>
</dbReference>
<name>A0A077NGU1_XENBV</name>
<gene>
    <name evidence="10" type="ORF">XBFM1_2060004</name>
</gene>
<dbReference type="GO" id="GO:0005829">
    <property type="term" value="C:cytosol"/>
    <property type="evidence" value="ECO:0007669"/>
    <property type="project" value="TreeGrafter"/>
</dbReference>
<dbReference type="EC" id="2.3.1.39" evidence="2 7"/>
<dbReference type="SMART" id="SM00827">
    <property type="entry name" value="PKS_AT"/>
    <property type="match status" value="1"/>
</dbReference>
<comment type="pathway">
    <text evidence="1">Lipid metabolism; fatty acid biosynthesis.</text>
</comment>
<dbReference type="InterPro" id="IPR050858">
    <property type="entry name" value="Mal-CoA-ACP_Trans/PKS_FabD"/>
</dbReference>
<evidence type="ECO:0000256" key="2">
    <source>
        <dbReference type="ARBA" id="ARBA00013258"/>
    </source>
</evidence>
<dbReference type="NCBIfam" id="TIGR00128">
    <property type="entry name" value="fabD"/>
    <property type="match status" value="1"/>
</dbReference>
<keyword evidence="5 7" id="KW-0012">Acyltransferase</keyword>
<dbReference type="GO" id="GO:0004314">
    <property type="term" value="F:[acyl-carrier-protein] S-malonyltransferase activity"/>
    <property type="evidence" value="ECO:0007669"/>
    <property type="project" value="UniProtKB-EC"/>
</dbReference>
<sequence length="286" mass="31252">MLTIMFPGQGSQFKGMGAELFARYPRQVKEASEVAGYDLAELCSEGGKRLTQTEFAQVALFVVNALSHLEAKDKGIKADFLLGHSLGEFNALLAAGVFDFATGVAVVKRRAELMASVRGGGMMAAILNVERSIVQYLIAQHPDVYIANENSPEQTVISGNNAAMRDLEQALLQQGMGKYVPLAVSGPFHTPLMTEISIAFEDYLGKFHFNPPSIPVIANVTSQPYSAMNVTENLVRQLTEPVHWQSCIEFVYRQGPMLFIELGAKTVLSKFMASIFDAYSSLSDDI</sequence>
<dbReference type="InterPro" id="IPR004410">
    <property type="entry name" value="Malonyl_CoA-ACP_transAc_FabD"/>
</dbReference>
<dbReference type="Gene3D" id="3.30.70.250">
    <property type="entry name" value="Malonyl-CoA ACP transacylase, ACP-binding"/>
    <property type="match status" value="1"/>
</dbReference>
<accession>A0A077NGU1</accession>
<keyword evidence="4 7" id="KW-0808">Transferase</keyword>
<dbReference type="InterPro" id="IPR014043">
    <property type="entry name" value="Acyl_transferase_dom"/>
</dbReference>
<evidence type="ECO:0000256" key="8">
    <source>
        <dbReference type="PIRSR" id="PIRSR000446-1"/>
    </source>
</evidence>
<evidence type="ECO:0000313" key="10">
    <source>
        <dbReference type="EMBL" id="CDH01337.1"/>
    </source>
</evidence>
<evidence type="ECO:0000256" key="4">
    <source>
        <dbReference type="ARBA" id="ARBA00022679"/>
    </source>
</evidence>
<dbReference type="RefSeq" id="WP_051863066.1">
    <property type="nucleotide sequence ID" value="NZ_CAWLWD010000175.1"/>
</dbReference>
<feature type="active site" evidence="8">
    <location>
        <position position="85"/>
    </location>
</feature>
<dbReference type="AlphaFoldDB" id="A0A077NGU1"/>
<dbReference type="InterPro" id="IPR024925">
    <property type="entry name" value="Malonyl_CoA-ACP_transAc"/>
</dbReference>
<dbReference type="InterPro" id="IPR001227">
    <property type="entry name" value="Ac_transferase_dom_sf"/>
</dbReference>
<dbReference type="EMBL" id="CBSV010000120">
    <property type="protein sequence ID" value="CDH01337.1"/>
    <property type="molecule type" value="Genomic_DNA"/>
</dbReference>
<comment type="similarity">
    <text evidence="7">Belongs to the fabD family.</text>
</comment>
<evidence type="ECO:0000256" key="5">
    <source>
        <dbReference type="ARBA" id="ARBA00023315"/>
    </source>
</evidence>
<dbReference type="UniPathway" id="UPA00094"/>
<evidence type="ECO:0000256" key="6">
    <source>
        <dbReference type="ARBA" id="ARBA00048462"/>
    </source>
</evidence>
<protein>
    <recommendedName>
        <fullName evidence="3 7">Malonyl CoA-acyl carrier protein transacylase</fullName>
        <ecNumber evidence="2 7">2.3.1.39</ecNumber>
    </recommendedName>
</protein>
<feature type="domain" description="Malonyl-CoA:ACP transacylase (MAT)" evidence="9">
    <location>
        <begin position="5"/>
        <end position="286"/>
    </location>
</feature>
<dbReference type="Pfam" id="PF00698">
    <property type="entry name" value="Acyl_transf_1"/>
    <property type="match status" value="1"/>
</dbReference>
<dbReference type="InterPro" id="IPR016035">
    <property type="entry name" value="Acyl_Trfase/lysoPLipase"/>
</dbReference>
<dbReference type="PANTHER" id="PTHR42681">
    <property type="entry name" value="MALONYL-COA-ACYL CARRIER PROTEIN TRANSACYLASE, MITOCHONDRIAL"/>
    <property type="match status" value="1"/>
</dbReference>
<evidence type="ECO:0000256" key="1">
    <source>
        <dbReference type="ARBA" id="ARBA00005194"/>
    </source>
</evidence>
<dbReference type="PIRSF" id="PIRSF000446">
    <property type="entry name" value="Mct"/>
    <property type="match status" value="1"/>
</dbReference>
<evidence type="ECO:0000256" key="7">
    <source>
        <dbReference type="PIRNR" id="PIRNR000446"/>
    </source>
</evidence>
<organism evidence="10">
    <name type="scientific">Xenorhabdus bovienii str. feltiae Moldova</name>
    <dbReference type="NCBI Taxonomy" id="1398200"/>
    <lineage>
        <taxon>Bacteria</taxon>
        <taxon>Pseudomonadati</taxon>
        <taxon>Pseudomonadota</taxon>
        <taxon>Gammaproteobacteria</taxon>
        <taxon>Enterobacterales</taxon>
        <taxon>Morganellaceae</taxon>
        <taxon>Xenorhabdus</taxon>
    </lineage>
</organism>
<dbReference type="SUPFAM" id="SSF52151">
    <property type="entry name" value="FabD/lysophospholipase-like"/>
    <property type="match status" value="1"/>
</dbReference>
<dbReference type="PANTHER" id="PTHR42681:SF1">
    <property type="entry name" value="MALONYL-COA-ACYL CARRIER PROTEIN TRANSACYLASE, MITOCHONDRIAL"/>
    <property type="match status" value="1"/>
</dbReference>